<dbReference type="EMBL" id="CP003007">
    <property type="protein sequence ID" value="AEO60783.1"/>
    <property type="molecule type" value="Genomic_DNA"/>
</dbReference>
<reference evidence="9 10" key="1">
    <citation type="journal article" date="2011" name="Nat. Biotechnol.">
        <title>Comparative genomic analysis of the thermophilic biomass-degrading fungi Myceliophthora thermophila and Thielavia terrestris.</title>
        <authorList>
            <person name="Berka R.M."/>
            <person name="Grigoriev I.V."/>
            <person name="Otillar R."/>
            <person name="Salamov A."/>
            <person name="Grimwood J."/>
            <person name="Reid I."/>
            <person name="Ishmael N."/>
            <person name="John T."/>
            <person name="Darmond C."/>
            <person name="Moisan M.-C."/>
            <person name="Henrissat B."/>
            <person name="Coutinho P.M."/>
            <person name="Lombard V."/>
            <person name="Natvig D.O."/>
            <person name="Lindquist E."/>
            <person name="Schmutz J."/>
            <person name="Lucas S."/>
            <person name="Harris P."/>
            <person name="Powlowski J."/>
            <person name="Bellemare A."/>
            <person name="Taylor D."/>
            <person name="Butler G."/>
            <person name="de Vries R.P."/>
            <person name="Allijn I.E."/>
            <person name="van den Brink J."/>
            <person name="Ushinsky S."/>
            <person name="Storms R."/>
            <person name="Powell A.J."/>
            <person name="Paulsen I.T."/>
            <person name="Elbourne L.D.H."/>
            <person name="Baker S.E."/>
            <person name="Magnuson J."/>
            <person name="LaBoissiere S."/>
            <person name="Clutterbuck A.J."/>
            <person name="Martinez D."/>
            <person name="Wogulis M."/>
            <person name="de Leon A.L."/>
            <person name="Rey M.W."/>
            <person name="Tsang A."/>
        </authorList>
    </citation>
    <scope>NUCLEOTIDE SEQUENCE [LARGE SCALE GENOMIC DNA]</scope>
    <source>
        <strain evidence="10">ATCC 42464 / BCRC 31852 / DSM 1799</strain>
    </source>
</reference>
<name>G2QLF2_THET4</name>
<dbReference type="OMA" id="WLQYEMS"/>
<feature type="region of interest" description="Disordered" evidence="6">
    <location>
        <begin position="352"/>
        <end position="403"/>
    </location>
</feature>
<dbReference type="eggNOG" id="ENOG502T73W">
    <property type="taxonomic scope" value="Eukaryota"/>
</dbReference>
<evidence type="ECO:0000259" key="8">
    <source>
        <dbReference type="Pfam" id="PF20684"/>
    </source>
</evidence>
<dbReference type="OrthoDB" id="4575400at2759"/>
<comment type="subcellular location">
    <subcellularLocation>
        <location evidence="1">Membrane</location>
        <topology evidence="1">Multi-pass membrane protein</topology>
    </subcellularLocation>
</comment>
<dbReference type="HOGENOM" id="CLU_765272_0_0_1"/>
<dbReference type="Pfam" id="PF20684">
    <property type="entry name" value="Fung_rhodopsin"/>
    <property type="match status" value="1"/>
</dbReference>
<sequence>MVNGTASNDPLAGLIPPPSELNDAHKVYGVAAGCIVMCIAASGMVLWRLYLRVAARKFGLDDYATAFALLCYLTWSGLAIYINLHAGVGKPLWELTLGEIQLWYKGIVACNFLYPVMSTSIRASLLIFYRRLFVNPATSLVYAWTINILLALQLVYLVVFCSIPVLVCRKTSDAADPFTSAMYCDAWVYIDETIALYSVSLAFDLALLTLPVFPIASLRMPAKKRAGVLLLFLLGFTASAAAAWKLGMYTWELNRLYDIDPRWYNYQMSRLVPPQFDSYGVTFWVPSMLEPTLAMICASLPGLRPALGRIYEVLSSALGSTFGRSREQHNGAKIQLGDSDQPMYDWATHTIGGSTQKLRGGNSSGTASRDGAPSKISHSELSSTGAGPDDEERGPYHLENGVITRHYRTAV</sequence>
<feature type="transmembrane region" description="Helical" evidence="7">
    <location>
        <begin position="141"/>
        <end position="167"/>
    </location>
</feature>
<evidence type="ECO:0000256" key="3">
    <source>
        <dbReference type="ARBA" id="ARBA00022989"/>
    </source>
</evidence>
<keyword evidence="3 7" id="KW-1133">Transmembrane helix</keyword>
<evidence type="ECO:0000256" key="4">
    <source>
        <dbReference type="ARBA" id="ARBA00023136"/>
    </source>
</evidence>
<dbReference type="Proteomes" id="UP000007322">
    <property type="component" value="Chromosome 6"/>
</dbReference>
<protein>
    <recommendedName>
        <fullName evidence="8">Rhodopsin domain-containing protein</fullName>
    </recommendedName>
</protein>
<dbReference type="AlphaFoldDB" id="G2QLF2"/>
<dbReference type="InParanoid" id="G2QLF2"/>
<evidence type="ECO:0000256" key="1">
    <source>
        <dbReference type="ARBA" id="ARBA00004141"/>
    </source>
</evidence>
<dbReference type="GO" id="GO:0016020">
    <property type="term" value="C:membrane"/>
    <property type="evidence" value="ECO:0007669"/>
    <property type="project" value="UniProtKB-SubCell"/>
</dbReference>
<dbReference type="PANTHER" id="PTHR33048:SF47">
    <property type="entry name" value="INTEGRAL MEMBRANE PROTEIN-RELATED"/>
    <property type="match status" value="1"/>
</dbReference>
<feature type="transmembrane region" description="Helical" evidence="7">
    <location>
        <begin position="27"/>
        <end position="51"/>
    </location>
</feature>
<dbReference type="GeneID" id="11514009"/>
<evidence type="ECO:0000256" key="6">
    <source>
        <dbReference type="SAM" id="MobiDB-lite"/>
    </source>
</evidence>
<keyword evidence="2 7" id="KW-0812">Transmembrane</keyword>
<feature type="domain" description="Rhodopsin" evidence="8">
    <location>
        <begin position="47"/>
        <end position="307"/>
    </location>
</feature>
<feature type="transmembrane region" description="Helical" evidence="7">
    <location>
        <begin position="63"/>
        <end position="82"/>
    </location>
</feature>
<dbReference type="PANTHER" id="PTHR33048">
    <property type="entry name" value="PTH11-LIKE INTEGRAL MEMBRANE PROTEIN (AFU_ORTHOLOGUE AFUA_5G11245)"/>
    <property type="match status" value="1"/>
</dbReference>
<organism evidence="9 10">
    <name type="scientific">Thermothelomyces thermophilus (strain ATCC 42464 / BCRC 31852 / DSM 1799)</name>
    <name type="common">Sporotrichum thermophile</name>
    <dbReference type="NCBI Taxonomy" id="573729"/>
    <lineage>
        <taxon>Eukaryota</taxon>
        <taxon>Fungi</taxon>
        <taxon>Dikarya</taxon>
        <taxon>Ascomycota</taxon>
        <taxon>Pezizomycotina</taxon>
        <taxon>Sordariomycetes</taxon>
        <taxon>Sordariomycetidae</taxon>
        <taxon>Sordariales</taxon>
        <taxon>Chaetomiaceae</taxon>
        <taxon>Thermothelomyces</taxon>
    </lineage>
</organism>
<feature type="transmembrane region" description="Helical" evidence="7">
    <location>
        <begin position="102"/>
        <end position="129"/>
    </location>
</feature>
<evidence type="ECO:0000313" key="10">
    <source>
        <dbReference type="Proteomes" id="UP000007322"/>
    </source>
</evidence>
<feature type="transmembrane region" description="Helical" evidence="7">
    <location>
        <begin position="194"/>
        <end position="216"/>
    </location>
</feature>
<evidence type="ECO:0000256" key="5">
    <source>
        <dbReference type="ARBA" id="ARBA00038359"/>
    </source>
</evidence>
<dbReference type="RefSeq" id="XP_003666028.1">
    <property type="nucleotide sequence ID" value="XM_003665980.1"/>
</dbReference>
<evidence type="ECO:0000256" key="2">
    <source>
        <dbReference type="ARBA" id="ARBA00022692"/>
    </source>
</evidence>
<proteinExistence type="inferred from homology"/>
<evidence type="ECO:0000256" key="7">
    <source>
        <dbReference type="SAM" id="Phobius"/>
    </source>
</evidence>
<dbReference type="InterPro" id="IPR049326">
    <property type="entry name" value="Rhodopsin_dom_fungi"/>
</dbReference>
<evidence type="ECO:0000313" key="9">
    <source>
        <dbReference type="EMBL" id="AEO60783.1"/>
    </source>
</evidence>
<gene>
    <name evidence="9" type="ORF">MYCTH_2310379</name>
</gene>
<keyword evidence="10" id="KW-1185">Reference proteome</keyword>
<accession>G2QLF2</accession>
<dbReference type="VEuPathDB" id="FungiDB:MYCTH_2310379"/>
<feature type="transmembrane region" description="Helical" evidence="7">
    <location>
        <begin position="228"/>
        <end position="247"/>
    </location>
</feature>
<dbReference type="InterPro" id="IPR052337">
    <property type="entry name" value="SAT4-like"/>
</dbReference>
<keyword evidence="4 7" id="KW-0472">Membrane</keyword>
<comment type="similarity">
    <text evidence="5">Belongs to the SAT4 family.</text>
</comment>
<dbReference type="KEGG" id="mtm:MYCTH_2310379"/>